<gene>
    <name evidence="2" type="ORF">D8849_06965</name>
</gene>
<protein>
    <recommendedName>
        <fullName evidence="4">DUF2326 domain-containing protein</fullName>
    </recommendedName>
</protein>
<keyword evidence="1" id="KW-0175">Coiled coil</keyword>
<feature type="coiled-coil region" evidence="1">
    <location>
        <begin position="194"/>
        <end position="254"/>
    </location>
</feature>
<evidence type="ECO:0000313" key="3">
    <source>
        <dbReference type="Proteomes" id="UP000278063"/>
    </source>
</evidence>
<organism evidence="2 3">
    <name type="scientific">Streptococcus mitis</name>
    <dbReference type="NCBI Taxonomy" id="28037"/>
    <lineage>
        <taxon>Bacteria</taxon>
        <taxon>Bacillati</taxon>
        <taxon>Bacillota</taxon>
        <taxon>Bacilli</taxon>
        <taxon>Lactobacillales</taxon>
        <taxon>Streptococcaceae</taxon>
        <taxon>Streptococcus</taxon>
        <taxon>Streptococcus mitis group</taxon>
    </lineage>
</organism>
<dbReference type="EMBL" id="RJNW01000004">
    <property type="protein sequence ID" value="RSI86220.1"/>
    <property type="molecule type" value="Genomic_DNA"/>
</dbReference>
<name>A0A3R9JCA2_STRMT</name>
<comment type="caution">
    <text evidence="2">The sequence shown here is derived from an EMBL/GenBank/DDBJ whole genome shotgun (WGS) entry which is preliminary data.</text>
</comment>
<evidence type="ECO:0000313" key="2">
    <source>
        <dbReference type="EMBL" id="RSI86220.1"/>
    </source>
</evidence>
<feature type="coiled-coil region" evidence="1">
    <location>
        <begin position="394"/>
        <end position="428"/>
    </location>
</feature>
<evidence type="ECO:0000256" key="1">
    <source>
        <dbReference type="SAM" id="Coils"/>
    </source>
</evidence>
<dbReference type="RefSeq" id="WP_125386624.1">
    <property type="nucleotide sequence ID" value="NZ_RJNW01000004.1"/>
</dbReference>
<evidence type="ECO:0008006" key="4">
    <source>
        <dbReference type="Google" id="ProtNLM"/>
    </source>
</evidence>
<proteinExistence type="predicted"/>
<dbReference type="AlphaFoldDB" id="A0A3R9JCA2"/>
<dbReference type="Proteomes" id="UP000278063">
    <property type="component" value="Unassembled WGS sequence"/>
</dbReference>
<sequence>MFIKSLSIISKNTDVVLRKIEFKNGINFIVDSEKSDKHNKVGKTTCLKLLDLSLGAKSKDAIFKDYETQSVNEQLRLFIENQKIYTDMVLIDDFNHPSKEVSIKTELFNRGKRYINGEQTSYDEVNKYLNELLFENSSQKPSFRSTIKSFVRILMTKDNTQFLKVLDNFSNISEYRAIYNYLFDISDPKNDLELGKLKQELKKIKSKEENYKKTNTIDDVVKIKQINVAIDKEIDRLEKEINDLVDKKAFEKNRVHINNIRKKYEEISRQLSKIDFDILQLQKYIKEAEEKSQRIVNQELANDFFQEISELLPSITKTFLDLVEFNSQLSRNKLSYFNDRIQELIREKENKENILTELTEKNSEFISLVEENKVDLYYDKLNQLNELKIKKVQNNSTIISLENIEEQKQSIEKRLSELEMTVKNNEVEYQKKMDIFNSCFKSVAGRINKEQPVLLYNPKTDEFPVSIGQLSEGTSTGTRKSLIAAYDIAYQLFARKINKTTPKFIVHDVLESIEGDDIRALVDEVESNQIQYISAILKEKLVSSGMSLEEQNKMIILELSMKDRLFEKCSELLNVHC</sequence>
<reference evidence="2 3" key="1">
    <citation type="submission" date="2018-11" db="EMBL/GenBank/DDBJ databases">
        <title>Species Designations Belie Phenotypic and Genotypic Heterogeneity in Oral Streptococci.</title>
        <authorList>
            <person name="Velsko I."/>
        </authorList>
    </citation>
    <scope>NUCLEOTIDE SEQUENCE [LARGE SCALE GENOMIC DNA]</scope>
    <source>
        <strain evidence="2 3">KLC01</strain>
    </source>
</reference>
<accession>A0A3R9JCA2</accession>